<evidence type="ECO:0000256" key="9">
    <source>
        <dbReference type="HAMAP-Rule" id="MF_01808"/>
    </source>
</evidence>
<dbReference type="InterPro" id="IPR002104">
    <property type="entry name" value="Integrase_catalytic"/>
</dbReference>
<keyword evidence="7 9" id="KW-0233">DNA recombination</keyword>
<keyword evidence="8 9" id="KW-0131">Cell cycle</keyword>
<evidence type="ECO:0000256" key="6">
    <source>
        <dbReference type="ARBA" id="ARBA00023125"/>
    </source>
</evidence>
<feature type="active site" evidence="9">
    <location>
        <position position="212"/>
    </location>
</feature>
<organism evidence="13 14">
    <name type="scientific">candidate division WOR-3 bacterium</name>
    <dbReference type="NCBI Taxonomy" id="2052148"/>
    <lineage>
        <taxon>Bacteria</taxon>
        <taxon>Bacteria division WOR-3</taxon>
    </lineage>
</organism>
<dbReference type="CDD" id="cd00798">
    <property type="entry name" value="INT_XerDC_C"/>
    <property type="match status" value="1"/>
</dbReference>
<dbReference type="GO" id="GO:0006313">
    <property type="term" value="P:DNA transposition"/>
    <property type="evidence" value="ECO:0007669"/>
    <property type="project" value="UniProtKB-UniRule"/>
</dbReference>
<dbReference type="PROSITE" id="PS51898">
    <property type="entry name" value="TYR_RECOMBINASE"/>
    <property type="match status" value="1"/>
</dbReference>
<accession>A0A938BT73</accession>
<evidence type="ECO:0000256" key="5">
    <source>
        <dbReference type="ARBA" id="ARBA00022908"/>
    </source>
</evidence>
<dbReference type="HAMAP" id="MF_01808">
    <property type="entry name" value="Recomb_XerC_XerD"/>
    <property type="match status" value="1"/>
</dbReference>
<dbReference type="InterPro" id="IPR023009">
    <property type="entry name" value="Tyrosine_recombinase_XerC/XerD"/>
</dbReference>
<dbReference type="GO" id="GO:0051301">
    <property type="term" value="P:cell division"/>
    <property type="evidence" value="ECO:0007669"/>
    <property type="project" value="UniProtKB-KW"/>
</dbReference>
<dbReference type="PANTHER" id="PTHR30349:SF77">
    <property type="entry name" value="TYROSINE RECOMBINASE XERC"/>
    <property type="match status" value="1"/>
</dbReference>
<keyword evidence="6 9" id="KW-0238">DNA-binding</keyword>
<feature type="active site" evidence="9">
    <location>
        <position position="278"/>
    </location>
</feature>
<feature type="active site" description="O-(3'-phospho-DNA)-tyrosine intermediate" evidence="9">
    <location>
        <position position="313"/>
    </location>
</feature>
<reference evidence="13" key="1">
    <citation type="submission" date="2019-03" db="EMBL/GenBank/DDBJ databases">
        <title>Lake Tanganyika Metagenome-Assembled Genomes (MAGs).</title>
        <authorList>
            <person name="Tran P."/>
        </authorList>
    </citation>
    <scope>NUCLEOTIDE SEQUENCE</scope>
    <source>
        <strain evidence="13">K_DeepCast_150m_m2_040</strain>
    </source>
</reference>
<keyword evidence="2 9" id="KW-0963">Cytoplasm</keyword>
<dbReference type="PROSITE" id="PS51900">
    <property type="entry name" value="CB"/>
    <property type="match status" value="1"/>
</dbReference>
<comment type="subcellular location">
    <subcellularLocation>
        <location evidence="1 9">Cytoplasm</location>
    </subcellularLocation>
</comment>
<comment type="caution">
    <text evidence="13">The sequence shown here is derived from an EMBL/GenBank/DDBJ whole genome shotgun (WGS) entry which is preliminary data.</text>
</comment>
<feature type="active site" evidence="9">
    <location>
        <position position="281"/>
    </location>
</feature>
<feature type="domain" description="Tyr recombinase" evidence="11">
    <location>
        <begin position="149"/>
        <end position="326"/>
    </location>
</feature>
<comment type="function">
    <text evidence="9">Site-specific tyrosine recombinase, which acts by catalyzing the cutting and rejoining of the recombining DNA molecules. The XerC-XerD complex is essential to convert dimers of the bacterial chromosome into monomers to permit their segregation at cell division. It also contributes to the segregational stability of plasmids.</text>
</comment>
<dbReference type="AlphaFoldDB" id="A0A938BT73"/>
<dbReference type="Pfam" id="PF00589">
    <property type="entry name" value="Phage_integrase"/>
    <property type="match status" value="1"/>
</dbReference>
<dbReference type="InterPro" id="IPR050090">
    <property type="entry name" value="Tyrosine_recombinase_XerCD"/>
</dbReference>
<evidence type="ECO:0000313" key="14">
    <source>
        <dbReference type="Proteomes" id="UP000779900"/>
    </source>
</evidence>
<evidence type="ECO:0000256" key="2">
    <source>
        <dbReference type="ARBA" id="ARBA00022490"/>
    </source>
</evidence>
<evidence type="ECO:0000256" key="8">
    <source>
        <dbReference type="ARBA" id="ARBA00023306"/>
    </source>
</evidence>
<dbReference type="Gene3D" id="1.10.150.130">
    <property type="match status" value="1"/>
</dbReference>
<dbReference type="NCBIfam" id="NF040815">
    <property type="entry name" value="recomb_XerA_Arch"/>
    <property type="match status" value="1"/>
</dbReference>
<evidence type="ECO:0000256" key="7">
    <source>
        <dbReference type="ARBA" id="ARBA00023172"/>
    </source>
</evidence>
<sequence>MAHQDGSKGSRVQGSGKNPEPRHPRTPAPQHCPTGAVEANPAYQSARDDFLVWLEKEKQFSDHTLRSYTNDLGQFFEYCSDRLGGKPLAALTHADIRDFLGALLRYGYEKRSAARKLSTVKSFLRYLVRKGVLSANPATAVKGPRLEQRLPGFLTQYQVREAIEIKGNAEVVVRERAILETLYGSGLRAAELVGLNEADVDFVAETIRVRGKGGKERIVPLGRAEKQALDEWLARRTHKHAEPVFTNNQGGRLTTRSIQNIVRKALSRVADATATNPHSLRHAFATHLLERGADLRAVQELLGHVSLSTTQIYSHVTVERLKQVYDRAHPRSGFQK</sequence>
<evidence type="ECO:0000259" key="11">
    <source>
        <dbReference type="PROSITE" id="PS51898"/>
    </source>
</evidence>
<feature type="active site" evidence="9">
    <location>
        <position position="188"/>
    </location>
</feature>
<name>A0A938BT73_UNCW3</name>
<dbReference type="InterPro" id="IPR013762">
    <property type="entry name" value="Integrase-like_cat_sf"/>
</dbReference>
<dbReference type="EMBL" id="VGIR01000032">
    <property type="protein sequence ID" value="MBM3331499.1"/>
    <property type="molecule type" value="Genomic_DNA"/>
</dbReference>
<dbReference type="Proteomes" id="UP000779900">
    <property type="component" value="Unassembled WGS sequence"/>
</dbReference>
<dbReference type="InterPro" id="IPR004107">
    <property type="entry name" value="Integrase_SAM-like_N"/>
</dbReference>
<evidence type="ECO:0000256" key="3">
    <source>
        <dbReference type="ARBA" id="ARBA00022618"/>
    </source>
</evidence>
<comment type="similarity">
    <text evidence="9">Belongs to the 'phage' integrase family. XerC subfamily.</text>
</comment>
<evidence type="ECO:0000313" key="13">
    <source>
        <dbReference type="EMBL" id="MBM3331499.1"/>
    </source>
</evidence>
<feature type="domain" description="Core-binding (CB)" evidence="12">
    <location>
        <begin position="41"/>
        <end position="128"/>
    </location>
</feature>
<dbReference type="GO" id="GO:0009037">
    <property type="term" value="F:tyrosine-based site-specific recombinase activity"/>
    <property type="evidence" value="ECO:0007669"/>
    <property type="project" value="UniProtKB-UniRule"/>
</dbReference>
<evidence type="ECO:0000256" key="1">
    <source>
        <dbReference type="ARBA" id="ARBA00004496"/>
    </source>
</evidence>
<dbReference type="GO" id="GO:0007059">
    <property type="term" value="P:chromosome segregation"/>
    <property type="evidence" value="ECO:0007669"/>
    <property type="project" value="UniProtKB-UniRule"/>
</dbReference>
<dbReference type="SUPFAM" id="SSF56349">
    <property type="entry name" value="DNA breaking-rejoining enzymes"/>
    <property type="match status" value="1"/>
</dbReference>
<protein>
    <recommendedName>
        <fullName evidence="9">Tyrosine recombinase XerC</fullName>
    </recommendedName>
</protein>
<evidence type="ECO:0000256" key="10">
    <source>
        <dbReference type="SAM" id="MobiDB-lite"/>
    </source>
</evidence>
<evidence type="ECO:0000256" key="4">
    <source>
        <dbReference type="ARBA" id="ARBA00022829"/>
    </source>
</evidence>
<evidence type="ECO:0000259" key="12">
    <source>
        <dbReference type="PROSITE" id="PS51900"/>
    </source>
</evidence>
<dbReference type="GO" id="GO:0005737">
    <property type="term" value="C:cytoplasm"/>
    <property type="evidence" value="ECO:0007669"/>
    <property type="project" value="UniProtKB-SubCell"/>
</dbReference>
<feature type="active site" evidence="9">
    <location>
        <position position="304"/>
    </location>
</feature>
<dbReference type="PANTHER" id="PTHR30349">
    <property type="entry name" value="PHAGE INTEGRASE-RELATED"/>
    <property type="match status" value="1"/>
</dbReference>
<keyword evidence="5 9" id="KW-0229">DNA integration</keyword>
<keyword evidence="4 9" id="KW-0159">Chromosome partition</keyword>
<dbReference type="Pfam" id="PF02899">
    <property type="entry name" value="Phage_int_SAM_1"/>
    <property type="match status" value="1"/>
</dbReference>
<proteinExistence type="inferred from homology"/>
<gene>
    <name evidence="9" type="primary">xerC</name>
    <name evidence="13" type="ORF">FJY68_06560</name>
</gene>
<comment type="subunit">
    <text evidence="9">Forms a cyclic heterotetrameric complex composed of two molecules of XerC and two molecules of XerD.</text>
</comment>
<dbReference type="GO" id="GO:0003677">
    <property type="term" value="F:DNA binding"/>
    <property type="evidence" value="ECO:0007669"/>
    <property type="project" value="UniProtKB-UniRule"/>
</dbReference>
<feature type="region of interest" description="Disordered" evidence="10">
    <location>
        <begin position="1"/>
        <end position="36"/>
    </location>
</feature>
<dbReference type="InterPro" id="IPR010998">
    <property type="entry name" value="Integrase_recombinase_N"/>
</dbReference>
<dbReference type="InterPro" id="IPR011010">
    <property type="entry name" value="DNA_brk_join_enz"/>
</dbReference>
<keyword evidence="3 9" id="KW-0132">Cell division</keyword>
<dbReference type="Gene3D" id="1.10.443.10">
    <property type="entry name" value="Intergrase catalytic core"/>
    <property type="match status" value="1"/>
</dbReference>
<dbReference type="InterPro" id="IPR044068">
    <property type="entry name" value="CB"/>
</dbReference>